<evidence type="ECO:0000313" key="1">
    <source>
        <dbReference type="EMBL" id="JAH18756.1"/>
    </source>
</evidence>
<sequence>MCLMYLQTYLHTNICDVYEASCVDGNAHPGLRFLFVTCFLFHQNECNLLCNV</sequence>
<name>A0A0E9QPC3_ANGAN</name>
<proteinExistence type="predicted"/>
<accession>A0A0E9QPC3</accession>
<organism evidence="1">
    <name type="scientific">Anguilla anguilla</name>
    <name type="common">European freshwater eel</name>
    <name type="synonym">Muraena anguilla</name>
    <dbReference type="NCBI Taxonomy" id="7936"/>
    <lineage>
        <taxon>Eukaryota</taxon>
        <taxon>Metazoa</taxon>
        <taxon>Chordata</taxon>
        <taxon>Craniata</taxon>
        <taxon>Vertebrata</taxon>
        <taxon>Euteleostomi</taxon>
        <taxon>Actinopterygii</taxon>
        <taxon>Neopterygii</taxon>
        <taxon>Teleostei</taxon>
        <taxon>Anguilliformes</taxon>
        <taxon>Anguillidae</taxon>
        <taxon>Anguilla</taxon>
    </lineage>
</organism>
<reference evidence="1" key="1">
    <citation type="submission" date="2014-11" db="EMBL/GenBank/DDBJ databases">
        <authorList>
            <person name="Amaro Gonzalez C."/>
        </authorList>
    </citation>
    <scope>NUCLEOTIDE SEQUENCE</scope>
</reference>
<dbReference type="AlphaFoldDB" id="A0A0E9QPC3"/>
<protein>
    <submittedName>
        <fullName evidence="1">Uncharacterized protein</fullName>
    </submittedName>
</protein>
<dbReference type="EMBL" id="GBXM01089821">
    <property type="protein sequence ID" value="JAH18756.1"/>
    <property type="molecule type" value="Transcribed_RNA"/>
</dbReference>
<reference evidence="1" key="2">
    <citation type="journal article" date="2015" name="Fish Shellfish Immunol.">
        <title>Early steps in the European eel (Anguilla anguilla)-Vibrio vulnificus interaction in the gills: Role of the RtxA13 toxin.</title>
        <authorList>
            <person name="Callol A."/>
            <person name="Pajuelo D."/>
            <person name="Ebbesson L."/>
            <person name="Teles M."/>
            <person name="MacKenzie S."/>
            <person name="Amaro C."/>
        </authorList>
    </citation>
    <scope>NUCLEOTIDE SEQUENCE</scope>
</reference>